<evidence type="ECO:0000313" key="1">
    <source>
        <dbReference type="EMBL" id="RRD48248.1"/>
    </source>
</evidence>
<name>A0A3P1WQY1_9ACTN</name>
<proteinExistence type="predicted"/>
<dbReference type="EMBL" id="RQYT01000047">
    <property type="protein sequence ID" value="RRD48248.1"/>
    <property type="molecule type" value="Genomic_DNA"/>
</dbReference>
<reference evidence="1 2" key="1">
    <citation type="submission" date="2018-11" db="EMBL/GenBank/DDBJ databases">
        <title>Genomes From Bacteria Associated with the Canine Oral Cavity: a Test Case for Automated Genome-Based Taxonomic Assignment.</title>
        <authorList>
            <person name="Coil D.A."/>
            <person name="Jospin G."/>
            <person name="Darling A.E."/>
            <person name="Wallis C."/>
            <person name="Davis I.J."/>
            <person name="Harris S."/>
            <person name="Eisen J.A."/>
            <person name="Holcombe L.J."/>
            <person name="O'Flynn C."/>
        </authorList>
    </citation>
    <scope>NUCLEOTIDE SEQUENCE [LARGE SCALE GENOMIC DNA]</scope>
    <source>
        <strain evidence="1 2">OH2822_COT-296</strain>
    </source>
</reference>
<comment type="caution">
    <text evidence="1">The sequence shown here is derived from an EMBL/GenBank/DDBJ whole genome shotgun (WGS) entry which is preliminary data.</text>
</comment>
<dbReference type="OrthoDB" id="3638028at2"/>
<accession>A0A3P1WQY1</accession>
<organism evidence="1 2">
    <name type="scientific">Arachnia propionica</name>
    <dbReference type="NCBI Taxonomy" id="1750"/>
    <lineage>
        <taxon>Bacteria</taxon>
        <taxon>Bacillati</taxon>
        <taxon>Actinomycetota</taxon>
        <taxon>Actinomycetes</taxon>
        <taxon>Propionibacteriales</taxon>
        <taxon>Propionibacteriaceae</taxon>
        <taxon>Arachnia</taxon>
    </lineage>
</organism>
<protein>
    <submittedName>
        <fullName evidence="1">Uncharacterized protein</fullName>
    </submittedName>
</protein>
<dbReference type="PROSITE" id="PS51257">
    <property type="entry name" value="PROKAR_LIPOPROTEIN"/>
    <property type="match status" value="1"/>
</dbReference>
<evidence type="ECO:0000313" key="2">
    <source>
        <dbReference type="Proteomes" id="UP000280935"/>
    </source>
</evidence>
<sequence length="212" mass="23011">MRRLAVTVCAGMVLVSGCARVDGPEPSPSASEVFDDVVALEPPRGYEFLGVSESEPVRDWEVRRGQLDVHKLDHDPGEGAMMIIQSGVESRDPAHPGPEGMAEFCAGLVQSVAAEEGVSRVEQLPERLIDDAQACGVAWQQGEGDTAQVVMRWDLCRRDGCWRFTIKGAQGRDHVRGDFRKSLRTVRFVPRPVVGEDAVVNTPEASPTATSS</sequence>
<gene>
    <name evidence="1" type="ORF">EII35_13650</name>
</gene>
<dbReference type="Proteomes" id="UP000280935">
    <property type="component" value="Unassembled WGS sequence"/>
</dbReference>
<dbReference type="AlphaFoldDB" id="A0A3P1WQY1"/>
<dbReference type="RefSeq" id="WP_125229019.1">
    <property type="nucleotide sequence ID" value="NZ_RQYT01000047.1"/>
</dbReference>